<dbReference type="AlphaFoldDB" id="A0A6P7IKW3"/>
<dbReference type="Pfam" id="PF04548">
    <property type="entry name" value="AIG1"/>
    <property type="match status" value="1"/>
</dbReference>
<accession>A0A6P7IKW3</accession>
<sequence>MAVSTTRIVVLGKTGAGKSSLANTLFGETLFKTNDFPKSETSKCTSKSRSVQGKNILWIDTPGFFDTGRSEKEMKPEIVKCITECAPGPHVILIVLKVEKFTDQEKDVLEKIKQYFSEEVLKYSTVVFTHGDELEDGMKIEEFVAQSKDLSDLVEKCGNRCHIVDNKYWNNKHPAEYRSNQNQVTALLKTIDRMVMENNGGYYTASSWVHEWLRNAGLTVLLMAPLVGAMILLKK</sequence>
<dbReference type="InterPro" id="IPR027417">
    <property type="entry name" value="P-loop_NTPase"/>
</dbReference>
<dbReference type="CDD" id="cd01852">
    <property type="entry name" value="AIG1"/>
    <property type="match status" value="1"/>
</dbReference>
<evidence type="ECO:0000313" key="6">
    <source>
        <dbReference type="RefSeq" id="XP_028260909.1"/>
    </source>
</evidence>
<comment type="similarity">
    <text evidence="1">Belongs to the TRAFAC class TrmE-Era-EngA-EngB-Septin-like GTPase superfamily. AIG1/Toc34/Toc159-like paraseptin GTPase family. IAN subfamily.</text>
</comment>
<feature type="domain" description="AIG1-type G" evidence="4">
    <location>
        <begin position="3"/>
        <end position="212"/>
    </location>
</feature>
<dbReference type="InterPro" id="IPR006703">
    <property type="entry name" value="G_AIG1"/>
</dbReference>
<keyword evidence="2" id="KW-0547">Nucleotide-binding</keyword>
<dbReference type="Gene3D" id="3.40.50.300">
    <property type="entry name" value="P-loop containing nucleotide triphosphate hydrolases"/>
    <property type="match status" value="1"/>
</dbReference>
<evidence type="ECO:0000313" key="5">
    <source>
        <dbReference type="Proteomes" id="UP000515145"/>
    </source>
</evidence>
<dbReference type="GeneID" id="114435436"/>
<reference evidence="6" key="1">
    <citation type="submission" date="2025-08" db="UniProtKB">
        <authorList>
            <consortium name="RefSeq"/>
        </authorList>
    </citation>
    <scope>IDENTIFICATION</scope>
</reference>
<dbReference type="PROSITE" id="PS51720">
    <property type="entry name" value="G_AIG1"/>
    <property type="match status" value="1"/>
</dbReference>
<dbReference type="InParanoid" id="A0A6P7IKW3"/>
<dbReference type="OrthoDB" id="425923at2759"/>
<organism evidence="5 6">
    <name type="scientific">Parambassis ranga</name>
    <name type="common">Indian glassy fish</name>
    <dbReference type="NCBI Taxonomy" id="210632"/>
    <lineage>
        <taxon>Eukaryota</taxon>
        <taxon>Metazoa</taxon>
        <taxon>Chordata</taxon>
        <taxon>Craniata</taxon>
        <taxon>Vertebrata</taxon>
        <taxon>Euteleostomi</taxon>
        <taxon>Actinopterygii</taxon>
        <taxon>Neopterygii</taxon>
        <taxon>Teleostei</taxon>
        <taxon>Neoteleostei</taxon>
        <taxon>Acanthomorphata</taxon>
        <taxon>Ovalentaria</taxon>
        <taxon>Ambassidae</taxon>
        <taxon>Parambassis</taxon>
    </lineage>
</organism>
<dbReference type="GO" id="GO:0005525">
    <property type="term" value="F:GTP binding"/>
    <property type="evidence" value="ECO:0007669"/>
    <property type="project" value="UniProtKB-KW"/>
</dbReference>
<evidence type="ECO:0000259" key="4">
    <source>
        <dbReference type="PROSITE" id="PS51720"/>
    </source>
</evidence>
<dbReference type="InterPro" id="IPR045058">
    <property type="entry name" value="GIMA/IAN/Toc"/>
</dbReference>
<dbReference type="Proteomes" id="UP000515145">
    <property type="component" value="Chromosome 5"/>
</dbReference>
<proteinExistence type="inferred from homology"/>
<keyword evidence="5" id="KW-1185">Reference proteome</keyword>
<dbReference type="RefSeq" id="XP_028260909.1">
    <property type="nucleotide sequence ID" value="XM_028405108.1"/>
</dbReference>
<dbReference type="SUPFAM" id="SSF52540">
    <property type="entry name" value="P-loop containing nucleoside triphosphate hydrolases"/>
    <property type="match status" value="1"/>
</dbReference>
<dbReference type="PANTHER" id="PTHR10903:SF62">
    <property type="entry name" value="GTPASE IMAP FAMILY MEMBER 4-LIKE-RELATED"/>
    <property type="match status" value="1"/>
</dbReference>
<evidence type="ECO:0000256" key="2">
    <source>
        <dbReference type="ARBA" id="ARBA00022741"/>
    </source>
</evidence>
<name>A0A6P7IKW3_9TELE</name>
<keyword evidence="3" id="KW-0342">GTP-binding</keyword>
<dbReference type="PANTHER" id="PTHR10903">
    <property type="entry name" value="GTPASE, IMAP FAMILY MEMBER-RELATED"/>
    <property type="match status" value="1"/>
</dbReference>
<evidence type="ECO:0000256" key="3">
    <source>
        <dbReference type="ARBA" id="ARBA00023134"/>
    </source>
</evidence>
<gene>
    <name evidence="6" type="primary">LOC114435436</name>
</gene>
<evidence type="ECO:0000256" key="1">
    <source>
        <dbReference type="ARBA" id="ARBA00008535"/>
    </source>
</evidence>
<protein>
    <submittedName>
        <fullName evidence="6">GTPase IMAP family member 7-like</fullName>
    </submittedName>
</protein>
<dbReference type="FunFam" id="3.40.50.300:FF:000366">
    <property type="entry name" value="GTPase, IMAP family member 2"/>
    <property type="match status" value="1"/>
</dbReference>